<evidence type="ECO:0000256" key="2">
    <source>
        <dbReference type="ARBA" id="ARBA00023242"/>
    </source>
</evidence>
<dbReference type="Pfam" id="PF05817">
    <property type="entry name" value="Ribophorin_II"/>
    <property type="match status" value="1"/>
</dbReference>
<comment type="subcellular location">
    <subcellularLocation>
        <location evidence="3">Endoplasmic reticulum membrane</location>
        <topology evidence="3">Multi-pass membrane protein</topology>
    </subcellularLocation>
    <subcellularLocation>
        <location evidence="1">Nucleus</location>
    </subcellularLocation>
</comment>
<evidence type="ECO:0000259" key="4">
    <source>
        <dbReference type="PROSITE" id="PS51184"/>
    </source>
</evidence>
<comment type="subunit">
    <text evidence="3">Component of the oligosaccharyltransferase (OST) complex.</text>
</comment>
<comment type="function">
    <text evidence="3">Subunit of the oligosaccharyl transferase (OST) complex that catalyzes the initial transfer of a defined glycan (Glc(3)Man(9)GlcNAc(2) in eukaryotes) from the lipid carrier dolichol-pyrophosphate to an asparagine residue within an Asn-X-Ser/Thr consensus motif in nascent polypeptide chains, the first step in protein N-glycosylation. N-glycosylation occurs cotranslationally and the complex associates with the Sec61 complex at the channel-forming translocon complex that mediates protein translocation across the endoplasmic reticulum (ER). All subunits are required for a maximal enzyme activity.</text>
</comment>
<proteinExistence type="inferred from homology"/>
<keyword evidence="2" id="KW-0539">Nucleus</keyword>
<dbReference type="AlphaFoldDB" id="A0A815VBJ2"/>
<dbReference type="OrthoDB" id="1678912at2759"/>
<name>A0A815VBJ2_ADIRI</name>
<dbReference type="Proteomes" id="UP000663852">
    <property type="component" value="Unassembled WGS sequence"/>
</dbReference>
<dbReference type="Gene3D" id="2.60.120.650">
    <property type="entry name" value="Cupin"/>
    <property type="match status" value="1"/>
</dbReference>
<dbReference type="PANTHER" id="PTHR10694">
    <property type="entry name" value="LYSINE-SPECIFIC DEMETHYLASE"/>
    <property type="match status" value="1"/>
</dbReference>
<dbReference type="GO" id="GO:0000785">
    <property type="term" value="C:chromatin"/>
    <property type="evidence" value="ECO:0007669"/>
    <property type="project" value="TreeGrafter"/>
</dbReference>
<sequence>MITKKIVFFVMVDVPTFQINQKELQNIVGFIHNKERVLKKYGAIKIQPNIQCKFALKKKPKKLVLHPITKRIAKVNSNNLIYSVRNISRNDKVNEQTAVISDECSPWSDLSSYLNNDQRQLNISYSLNSTFFLKKMAQVNFDIHRIPKMSLLRLAGKEIISECVPCVKRAHGIGAIFPLSCTEQHLFSLDYHHEGGIHHWYIIPNDKREALSRLINKEDSSICLDHGQIVIDPLFLDKHHIRYHRIKQCPNEFVVLSADALSQSFAEDASWSESIVFALPSWVEEGHASKPSSSCQCDIFNRSLSKTIDDTVFSKEMIQQYIKSYLDNNTNDKSIILKDQNYSSVMTTSTMDDMQSSSCNDEPIIPSNVKLMFSSQQVVPSHDSASNVSTTSLISNFLNEDGKYESDINNGQFQYQVLE</sequence>
<dbReference type="Pfam" id="PF02373">
    <property type="entry name" value="JmjC"/>
    <property type="match status" value="1"/>
</dbReference>
<dbReference type="EMBL" id="CAJNOJ010000831">
    <property type="protein sequence ID" value="CAF1527020.1"/>
    <property type="molecule type" value="Genomic_DNA"/>
</dbReference>
<gene>
    <name evidence="5" type="ORF">EDS130_LOCUS44279</name>
</gene>
<evidence type="ECO:0000256" key="1">
    <source>
        <dbReference type="ARBA" id="ARBA00004123"/>
    </source>
</evidence>
<evidence type="ECO:0000256" key="3">
    <source>
        <dbReference type="RuleBase" id="RU366029"/>
    </source>
</evidence>
<accession>A0A815VBJ2</accession>
<feature type="domain" description="JmjC" evidence="4">
    <location>
        <begin position="116"/>
        <end position="294"/>
    </location>
</feature>
<dbReference type="InterPro" id="IPR055373">
    <property type="entry name" value="Ribophorin_II_N"/>
</dbReference>
<dbReference type="GO" id="GO:0006487">
    <property type="term" value="P:protein N-linked glycosylation"/>
    <property type="evidence" value="ECO:0007669"/>
    <property type="project" value="UniProtKB-UniRule"/>
</dbReference>
<keyword evidence="3" id="KW-0256">Endoplasmic reticulum</keyword>
<dbReference type="GO" id="GO:0010468">
    <property type="term" value="P:regulation of gene expression"/>
    <property type="evidence" value="ECO:0007669"/>
    <property type="project" value="TreeGrafter"/>
</dbReference>
<comment type="similarity">
    <text evidence="3">Belongs to the SWP1 family.</text>
</comment>
<organism evidence="5 6">
    <name type="scientific">Adineta ricciae</name>
    <name type="common">Rotifer</name>
    <dbReference type="NCBI Taxonomy" id="249248"/>
    <lineage>
        <taxon>Eukaryota</taxon>
        <taxon>Metazoa</taxon>
        <taxon>Spiralia</taxon>
        <taxon>Gnathifera</taxon>
        <taxon>Rotifera</taxon>
        <taxon>Eurotatoria</taxon>
        <taxon>Bdelloidea</taxon>
        <taxon>Adinetida</taxon>
        <taxon>Adinetidae</taxon>
        <taxon>Adineta</taxon>
    </lineage>
</organism>
<reference evidence="5" key="1">
    <citation type="submission" date="2021-02" db="EMBL/GenBank/DDBJ databases">
        <authorList>
            <person name="Nowell W R."/>
        </authorList>
    </citation>
    <scope>NUCLEOTIDE SEQUENCE</scope>
</reference>
<dbReference type="PANTHER" id="PTHR10694:SF113">
    <property type="entry name" value="PROTEIN JUMONJI"/>
    <property type="match status" value="1"/>
</dbReference>
<dbReference type="SMART" id="SM00558">
    <property type="entry name" value="JmjC"/>
    <property type="match status" value="1"/>
</dbReference>
<dbReference type="InterPro" id="IPR003347">
    <property type="entry name" value="JmjC_dom"/>
</dbReference>
<dbReference type="PROSITE" id="PS51184">
    <property type="entry name" value="JMJC"/>
    <property type="match status" value="1"/>
</dbReference>
<dbReference type="GO" id="GO:0008250">
    <property type="term" value="C:oligosaccharyltransferase complex"/>
    <property type="evidence" value="ECO:0007669"/>
    <property type="project" value="UniProtKB-UniRule"/>
</dbReference>
<comment type="caution">
    <text evidence="5">The sequence shown here is derived from an EMBL/GenBank/DDBJ whole genome shotgun (WGS) entry which is preliminary data.</text>
</comment>
<evidence type="ECO:0000313" key="5">
    <source>
        <dbReference type="EMBL" id="CAF1527020.1"/>
    </source>
</evidence>
<protein>
    <recommendedName>
        <fullName evidence="3">Dolichyl-diphosphooligosaccharide--protein glycosyltransferase subunit 2</fullName>
    </recommendedName>
    <alternativeName>
        <fullName evidence="3">Ribophorin-2</fullName>
    </alternativeName>
</protein>
<dbReference type="GO" id="GO:0005634">
    <property type="term" value="C:nucleus"/>
    <property type="evidence" value="ECO:0007669"/>
    <property type="project" value="UniProtKB-SubCell"/>
</dbReference>
<dbReference type="GO" id="GO:0006338">
    <property type="term" value="P:chromatin remodeling"/>
    <property type="evidence" value="ECO:0007669"/>
    <property type="project" value="TreeGrafter"/>
</dbReference>
<evidence type="ECO:0000313" key="6">
    <source>
        <dbReference type="Proteomes" id="UP000663852"/>
    </source>
</evidence>
<comment type="pathway">
    <text evidence="3">Protein modification; protein glycosylation.</text>
</comment>